<keyword evidence="6 11" id="KW-0547">Nucleotide-binding</keyword>
<evidence type="ECO:0000256" key="11">
    <source>
        <dbReference type="RuleBase" id="RU364063"/>
    </source>
</evidence>
<dbReference type="Pfam" id="PF12169">
    <property type="entry name" value="DNA_pol3_gamma3"/>
    <property type="match status" value="1"/>
</dbReference>
<dbReference type="Pfam" id="PF13177">
    <property type="entry name" value="DNA_pol3_delta2"/>
    <property type="match status" value="1"/>
</dbReference>
<dbReference type="InterPro" id="IPR008921">
    <property type="entry name" value="DNA_pol3_clamp-load_cplx_C"/>
</dbReference>
<dbReference type="PANTHER" id="PTHR11669">
    <property type="entry name" value="REPLICATION FACTOR C / DNA POLYMERASE III GAMMA-TAU SUBUNIT"/>
    <property type="match status" value="1"/>
</dbReference>
<dbReference type="InterPro" id="IPR045085">
    <property type="entry name" value="HLD_clamp_pol_III_gamma_tau"/>
</dbReference>
<comment type="catalytic activity">
    <reaction evidence="10 11">
        <text>DNA(n) + a 2'-deoxyribonucleoside 5'-triphosphate = DNA(n+1) + diphosphate</text>
        <dbReference type="Rhea" id="RHEA:22508"/>
        <dbReference type="Rhea" id="RHEA-COMP:17339"/>
        <dbReference type="Rhea" id="RHEA-COMP:17340"/>
        <dbReference type="ChEBI" id="CHEBI:33019"/>
        <dbReference type="ChEBI" id="CHEBI:61560"/>
        <dbReference type="ChEBI" id="CHEBI:173112"/>
        <dbReference type="EC" id="2.7.7.7"/>
    </reaction>
</comment>
<dbReference type="InterPro" id="IPR003593">
    <property type="entry name" value="AAA+_ATPase"/>
</dbReference>
<evidence type="ECO:0000256" key="2">
    <source>
        <dbReference type="ARBA" id="ARBA00022679"/>
    </source>
</evidence>
<feature type="domain" description="AAA+ ATPase" evidence="13">
    <location>
        <begin position="37"/>
        <end position="180"/>
    </location>
</feature>
<proteinExistence type="inferred from homology"/>
<keyword evidence="5" id="KW-0479">Metal-binding</keyword>
<dbReference type="SMART" id="SM00382">
    <property type="entry name" value="AAA"/>
    <property type="match status" value="1"/>
</dbReference>
<evidence type="ECO:0000256" key="1">
    <source>
        <dbReference type="ARBA" id="ARBA00006360"/>
    </source>
</evidence>
<keyword evidence="4 11" id="KW-0235">DNA replication</keyword>
<evidence type="ECO:0000256" key="6">
    <source>
        <dbReference type="ARBA" id="ARBA00022741"/>
    </source>
</evidence>
<evidence type="ECO:0000256" key="12">
    <source>
        <dbReference type="SAM" id="MobiDB-lite"/>
    </source>
</evidence>
<evidence type="ECO:0000256" key="5">
    <source>
        <dbReference type="ARBA" id="ARBA00022723"/>
    </source>
</evidence>
<comment type="similarity">
    <text evidence="1 11">Belongs to the DnaX/STICHEL family.</text>
</comment>
<name>A0ABX8BE24_9BACT</name>
<dbReference type="EMBL" id="CP072648">
    <property type="protein sequence ID" value="QUW03315.1"/>
    <property type="molecule type" value="Genomic_DNA"/>
</dbReference>
<dbReference type="PANTHER" id="PTHR11669:SF0">
    <property type="entry name" value="PROTEIN STICHEL-LIKE 2"/>
    <property type="match status" value="1"/>
</dbReference>
<gene>
    <name evidence="11 14" type="primary">dnaX</name>
    <name evidence="14" type="ORF">J8C06_02425</name>
</gene>
<keyword evidence="2 11" id="KW-0808">Transferase</keyword>
<reference evidence="14 15" key="1">
    <citation type="submission" date="2021-03" db="EMBL/GenBank/DDBJ databases">
        <title>Genomic and phenotypic characterization of Chloracidobacterium isolates provides evidence for multiple species.</title>
        <authorList>
            <person name="Saini M.K."/>
            <person name="Costas A.M.G."/>
            <person name="Tank M."/>
            <person name="Bryant D.A."/>
        </authorList>
    </citation>
    <scope>NUCLEOTIDE SEQUENCE [LARGE SCALE GENOMIC DNA]</scope>
    <source>
        <strain evidence="14 15">BV2-C</strain>
    </source>
</reference>
<evidence type="ECO:0000256" key="4">
    <source>
        <dbReference type="ARBA" id="ARBA00022705"/>
    </source>
</evidence>
<dbReference type="InterPro" id="IPR022754">
    <property type="entry name" value="DNA_pol_III_gamma-3"/>
</dbReference>
<keyword evidence="7" id="KW-0862">Zinc</keyword>
<accession>A0ABX8BE24</accession>
<keyword evidence="8 11" id="KW-0067">ATP-binding</keyword>
<dbReference type="InterPro" id="IPR027417">
    <property type="entry name" value="P-loop_NTPase"/>
</dbReference>
<dbReference type="RefSeq" id="WP_211429206.1">
    <property type="nucleotide sequence ID" value="NZ_CP072648.1"/>
</dbReference>
<evidence type="ECO:0000313" key="14">
    <source>
        <dbReference type="EMBL" id="QUW03315.1"/>
    </source>
</evidence>
<sequence>MAYQVIARKWRPRQFDDVVGQGAITRALQNALRTGRLHHAYLFAGPRGVGKTTCARLLARALNCVAGPTPHPCGECPSCRETMSGDALDVLEIDAASHTGVDNIREVILATVGNRPARDRYRVFIIDEVHMLSTSAFNALLKTLEEPPAHVMFILATTELHKLPETILSRCQQYEFRTIGVEVIADRLERIAEAEKINISRAALIQIAHAGRGSLRDAQSAFDQVLAFTGSDAVIDEADVRESLGLIGLNVLGEVVAAIAAADAAAVVRQVEQLIRAGHDLRQFLRELMTYLRHLLVAQVVGLDRELLPVADREMALIERQCRHFTVADLVRLFSLVADLETQVRASEDARPLVEVGLVKLTQLGQLKPLEDLLTRLNRWLDDGLPPAQLPASTVPSVTPKSASTLNPPARPSGAAARDRPKASSERPSLRLAAPPPEPPSTELIEPSPANLVEAEDSLVEGVGDPTNADELLTRLKKQAEKERRLLSVHLDSVRAARWQGNDFELLFGPGAKAAEEYVAQPREKIYLRERLQPLVGRVVNVVTRLDRDQAQSPVSEQKTREIDLRAEAERHPAVKEVQKSFGAELLEVKLPLE</sequence>
<dbReference type="NCBIfam" id="TIGR02397">
    <property type="entry name" value="dnaX_nterm"/>
    <property type="match status" value="1"/>
</dbReference>
<evidence type="ECO:0000256" key="8">
    <source>
        <dbReference type="ARBA" id="ARBA00022840"/>
    </source>
</evidence>
<keyword evidence="3 11" id="KW-0548">Nucleotidyltransferase</keyword>
<dbReference type="Gene3D" id="3.40.50.300">
    <property type="entry name" value="P-loop containing nucleotide triphosphate hydrolases"/>
    <property type="match status" value="1"/>
</dbReference>
<feature type="compositionally biased region" description="Polar residues" evidence="12">
    <location>
        <begin position="391"/>
        <end position="407"/>
    </location>
</feature>
<dbReference type="InterPro" id="IPR050238">
    <property type="entry name" value="DNA_Rep/Repair_Clamp_Loader"/>
</dbReference>
<protein>
    <recommendedName>
        <fullName evidence="11">DNA polymerase III subunit gamma/tau</fullName>
        <ecNumber evidence="11">2.7.7.7</ecNumber>
    </recommendedName>
</protein>
<dbReference type="GO" id="GO:0003887">
    <property type="term" value="F:DNA-directed DNA polymerase activity"/>
    <property type="evidence" value="ECO:0007669"/>
    <property type="project" value="UniProtKB-EC"/>
</dbReference>
<dbReference type="SUPFAM" id="SSF48019">
    <property type="entry name" value="post-AAA+ oligomerization domain-like"/>
    <property type="match status" value="1"/>
</dbReference>
<evidence type="ECO:0000256" key="7">
    <source>
        <dbReference type="ARBA" id="ARBA00022833"/>
    </source>
</evidence>
<dbReference type="SUPFAM" id="SSF52540">
    <property type="entry name" value="P-loop containing nucleoside triphosphate hydrolases"/>
    <property type="match status" value="1"/>
</dbReference>
<dbReference type="InterPro" id="IPR001270">
    <property type="entry name" value="ClpA/B"/>
</dbReference>
<dbReference type="CDD" id="cd18137">
    <property type="entry name" value="HLD_clamp_pol_III_gamma_tau"/>
    <property type="match status" value="1"/>
</dbReference>
<evidence type="ECO:0000256" key="3">
    <source>
        <dbReference type="ARBA" id="ARBA00022695"/>
    </source>
</evidence>
<dbReference type="NCBIfam" id="NF004046">
    <property type="entry name" value="PRK05563.1"/>
    <property type="match status" value="1"/>
</dbReference>
<evidence type="ECO:0000256" key="9">
    <source>
        <dbReference type="ARBA" id="ARBA00022932"/>
    </source>
</evidence>
<feature type="region of interest" description="Disordered" evidence="12">
    <location>
        <begin position="391"/>
        <end position="447"/>
    </location>
</feature>
<dbReference type="PRINTS" id="PR00300">
    <property type="entry name" value="CLPPROTEASEA"/>
</dbReference>
<dbReference type="Proteomes" id="UP000676506">
    <property type="component" value="Chromosome 1"/>
</dbReference>
<dbReference type="InterPro" id="IPR012763">
    <property type="entry name" value="DNA_pol_III_sug/sutau_N"/>
</dbReference>
<keyword evidence="15" id="KW-1185">Reference proteome</keyword>
<comment type="function">
    <text evidence="11">DNA polymerase III is a complex, multichain enzyme responsible for most of the replicative synthesis in bacteria. This DNA polymerase also exhibits 3' to 5' exonuclease activity.</text>
</comment>
<dbReference type="Gene3D" id="1.20.272.10">
    <property type="match status" value="1"/>
</dbReference>
<comment type="subunit">
    <text evidence="11">DNA polymerase III contains a core (composed of alpha, epsilon and theta chains) that associates with a tau subunit. This core dimerizes to form the POLIII' complex. PolIII' associates with the gamma complex (composed of gamma, delta, delta', psi and chi chains) and with the beta chain to form the complete DNA polymerase III complex.</text>
</comment>
<dbReference type="EC" id="2.7.7.7" evidence="11"/>
<dbReference type="Gene3D" id="1.10.8.60">
    <property type="match status" value="1"/>
</dbReference>
<evidence type="ECO:0000259" key="13">
    <source>
        <dbReference type="SMART" id="SM00382"/>
    </source>
</evidence>
<keyword evidence="9 11" id="KW-0239">DNA-directed DNA polymerase</keyword>
<evidence type="ECO:0000313" key="15">
    <source>
        <dbReference type="Proteomes" id="UP000676506"/>
    </source>
</evidence>
<organism evidence="14 15">
    <name type="scientific">Chloracidobacterium validum</name>
    <dbReference type="NCBI Taxonomy" id="2821543"/>
    <lineage>
        <taxon>Bacteria</taxon>
        <taxon>Pseudomonadati</taxon>
        <taxon>Acidobacteriota</taxon>
        <taxon>Terriglobia</taxon>
        <taxon>Terriglobales</taxon>
        <taxon>Acidobacteriaceae</taxon>
        <taxon>Chloracidobacterium</taxon>
    </lineage>
</organism>
<dbReference type="Pfam" id="PF22608">
    <property type="entry name" value="DNAX_ATPase_lid"/>
    <property type="match status" value="1"/>
</dbReference>
<feature type="compositionally biased region" description="Basic and acidic residues" evidence="12">
    <location>
        <begin position="417"/>
        <end position="429"/>
    </location>
</feature>
<evidence type="ECO:0000256" key="10">
    <source>
        <dbReference type="ARBA" id="ARBA00049244"/>
    </source>
</evidence>
<dbReference type="CDD" id="cd00009">
    <property type="entry name" value="AAA"/>
    <property type="match status" value="1"/>
</dbReference>